<keyword evidence="4" id="KW-1185">Reference proteome</keyword>
<reference evidence="3 4" key="1">
    <citation type="submission" date="2020-03" db="EMBL/GenBank/DDBJ databases">
        <title>Genomic Encyclopedia of Type Strains, Phase IV (KMG-IV): sequencing the most valuable type-strain genomes for metagenomic binning, comparative biology and taxonomic classification.</title>
        <authorList>
            <person name="Goeker M."/>
        </authorList>
    </citation>
    <scope>NUCLEOTIDE SEQUENCE [LARGE SCALE GENOMIC DNA]</scope>
    <source>
        <strain evidence="3 4">DSM 102865</strain>
    </source>
</reference>
<dbReference type="InterPro" id="IPR026444">
    <property type="entry name" value="Secre_tail"/>
</dbReference>
<evidence type="ECO:0000313" key="3">
    <source>
        <dbReference type="EMBL" id="NIJ53215.1"/>
    </source>
</evidence>
<protein>
    <submittedName>
        <fullName evidence="3">Ribosomal protein S11</fullName>
    </submittedName>
</protein>
<keyword evidence="1" id="KW-0732">Signal</keyword>
<feature type="domain" description="Secretion system C-terminal sorting" evidence="2">
    <location>
        <begin position="44"/>
        <end position="112"/>
    </location>
</feature>
<evidence type="ECO:0000256" key="1">
    <source>
        <dbReference type="SAM" id="SignalP"/>
    </source>
</evidence>
<keyword evidence="3" id="KW-0689">Ribosomal protein</keyword>
<organism evidence="3 4">
    <name type="scientific">Dyadobacter arcticus</name>
    <dbReference type="NCBI Taxonomy" id="1078754"/>
    <lineage>
        <taxon>Bacteria</taxon>
        <taxon>Pseudomonadati</taxon>
        <taxon>Bacteroidota</taxon>
        <taxon>Cytophagia</taxon>
        <taxon>Cytophagales</taxon>
        <taxon>Spirosomataceae</taxon>
        <taxon>Dyadobacter</taxon>
    </lineage>
</organism>
<dbReference type="Pfam" id="PF18962">
    <property type="entry name" value="Por_Secre_tail"/>
    <property type="match status" value="1"/>
</dbReference>
<evidence type="ECO:0000313" key="4">
    <source>
        <dbReference type="Proteomes" id="UP001179181"/>
    </source>
</evidence>
<feature type="chain" id="PRO_5046639250" evidence="1">
    <location>
        <begin position="25"/>
        <end position="126"/>
    </location>
</feature>
<comment type="caution">
    <text evidence="3">The sequence shown here is derived from an EMBL/GenBank/DDBJ whole genome shotgun (WGS) entry which is preliminary data.</text>
</comment>
<sequence length="126" mass="13866">MKTSFKTIALAIAFSAVFGFNSFADDLEAKKTSNFGTGIFASKSGKIHISLDKYTNDNTVVLVTDQSGKLMYREVVGKDVTKFRKTLNVSELPAGTYQIEIAGKGEKQVKTFEVSEKKAEREISVK</sequence>
<accession>A0ABX0UNE9</accession>
<dbReference type="Proteomes" id="UP001179181">
    <property type="component" value="Unassembled WGS sequence"/>
</dbReference>
<name>A0ABX0UNE9_9BACT</name>
<proteinExistence type="predicted"/>
<dbReference type="GO" id="GO:0005840">
    <property type="term" value="C:ribosome"/>
    <property type="evidence" value="ECO:0007669"/>
    <property type="project" value="UniProtKB-KW"/>
</dbReference>
<gene>
    <name evidence="3" type="ORF">FHS68_002385</name>
</gene>
<dbReference type="RefSeq" id="WP_167270140.1">
    <property type="nucleotide sequence ID" value="NZ_JAASQJ010000002.1"/>
</dbReference>
<dbReference type="Gene3D" id="2.60.40.3080">
    <property type="match status" value="1"/>
</dbReference>
<keyword evidence="3" id="KW-0687">Ribonucleoprotein</keyword>
<dbReference type="EMBL" id="JAASQJ010000002">
    <property type="protein sequence ID" value="NIJ53215.1"/>
    <property type="molecule type" value="Genomic_DNA"/>
</dbReference>
<evidence type="ECO:0000259" key="2">
    <source>
        <dbReference type="Pfam" id="PF18962"/>
    </source>
</evidence>
<feature type="signal peptide" evidence="1">
    <location>
        <begin position="1"/>
        <end position="24"/>
    </location>
</feature>